<dbReference type="Pfam" id="PF25469">
    <property type="entry name" value="WHD_NWD1"/>
    <property type="match status" value="1"/>
</dbReference>
<dbReference type="Gene3D" id="2.130.10.10">
    <property type="entry name" value="YVTN repeat-like/Quinoprotein amine dehydrogenase"/>
    <property type="match status" value="4"/>
</dbReference>
<feature type="repeat" description="WD" evidence="3">
    <location>
        <begin position="1272"/>
        <end position="1313"/>
    </location>
</feature>
<dbReference type="Proteomes" id="UP001497382">
    <property type="component" value="Unassembled WGS sequence"/>
</dbReference>
<evidence type="ECO:0000256" key="3">
    <source>
        <dbReference type="PROSITE-ProRule" id="PRU00221"/>
    </source>
</evidence>
<feature type="repeat" description="WD" evidence="3">
    <location>
        <begin position="973"/>
        <end position="1014"/>
    </location>
</feature>
<dbReference type="InterPro" id="IPR015943">
    <property type="entry name" value="WD40/YVTN_repeat-like_dom_sf"/>
</dbReference>
<name>A0AAV2A951_9ARAC</name>
<reference evidence="5 6" key="1">
    <citation type="submission" date="2024-04" db="EMBL/GenBank/DDBJ databases">
        <authorList>
            <person name="Rising A."/>
            <person name="Reimegard J."/>
            <person name="Sonavane S."/>
            <person name="Akerstrom W."/>
            <person name="Nylinder S."/>
            <person name="Hedman E."/>
            <person name="Kallberg Y."/>
        </authorList>
    </citation>
    <scope>NUCLEOTIDE SEQUENCE [LARGE SCALE GENOMIC DNA]</scope>
</reference>
<evidence type="ECO:0000256" key="1">
    <source>
        <dbReference type="ARBA" id="ARBA00022574"/>
    </source>
</evidence>
<dbReference type="CDD" id="cd00200">
    <property type="entry name" value="WD40"/>
    <property type="match status" value="2"/>
</dbReference>
<keyword evidence="1 3" id="KW-0853">WD repeat</keyword>
<feature type="domain" description="NWD1/2-like winged helix-turn-helix" evidence="4">
    <location>
        <begin position="644"/>
        <end position="755"/>
    </location>
</feature>
<protein>
    <recommendedName>
        <fullName evidence="4">NWD1/2-like winged helix-turn-helix domain-containing protein</fullName>
    </recommendedName>
</protein>
<dbReference type="PROSITE" id="PS00678">
    <property type="entry name" value="WD_REPEATS_1"/>
    <property type="match status" value="3"/>
</dbReference>
<feature type="repeat" description="WD" evidence="3">
    <location>
        <begin position="1230"/>
        <end position="1271"/>
    </location>
</feature>
<dbReference type="SUPFAM" id="SSF50998">
    <property type="entry name" value="Quinoprotein alcohol dehydrogenase-like"/>
    <property type="match status" value="1"/>
</dbReference>
<dbReference type="InterPro" id="IPR036322">
    <property type="entry name" value="WD40_repeat_dom_sf"/>
</dbReference>
<feature type="repeat" description="WD" evidence="3">
    <location>
        <begin position="1436"/>
        <end position="1478"/>
    </location>
</feature>
<feature type="repeat" description="WD" evidence="3">
    <location>
        <begin position="1140"/>
        <end position="1181"/>
    </location>
</feature>
<feature type="repeat" description="WD" evidence="3">
    <location>
        <begin position="1394"/>
        <end position="1435"/>
    </location>
</feature>
<dbReference type="InterPro" id="IPR057588">
    <property type="entry name" value="NWD1/2-like_WH"/>
</dbReference>
<accession>A0AAV2A951</accession>
<dbReference type="InterPro" id="IPR019775">
    <property type="entry name" value="WD40_repeat_CS"/>
</dbReference>
<evidence type="ECO:0000313" key="5">
    <source>
        <dbReference type="EMBL" id="CAL1279540.1"/>
    </source>
</evidence>
<comment type="caution">
    <text evidence="5">The sequence shown here is derived from an EMBL/GenBank/DDBJ whole genome shotgun (WGS) entry which is preliminary data.</text>
</comment>
<gene>
    <name evidence="5" type="ORF">LARSCL_LOCUS10431</name>
</gene>
<dbReference type="Gene3D" id="3.40.50.300">
    <property type="entry name" value="P-loop containing nucleotide triphosphate hydrolases"/>
    <property type="match status" value="1"/>
</dbReference>
<dbReference type="InterPro" id="IPR052752">
    <property type="entry name" value="NACHT-WD_repeat"/>
</dbReference>
<evidence type="ECO:0000256" key="2">
    <source>
        <dbReference type="ARBA" id="ARBA00022737"/>
    </source>
</evidence>
<proteinExistence type="predicted"/>
<dbReference type="SUPFAM" id="SSF52540">
    <property type="entry name" value="P-loop containing nucleoside triphosphate hydrolases"/>
    <property type="match status" value="1"/>
</dbReference>
<dbReference type="InterPro" id="IPR011047">
    <property type="entry name" value="Quinoprotein_ADH-like_sf"/>
</dbReference>
<feature type="repeat" description="WD" evidence="3">
    <location>
        <begin position="1057"/>
        <end position="1098"/>
    </location>
</feature>
<dbReference type="PANTHER" id="PTHR19871:SF28">
    <property type="entry name" value="AAA+ ATPASE DOMAIN-CONTAINING PROTEIN"/>
    <property type="match status" value="1"/>
</dbReference>
<evidence type="ECO:0000259" key="4">
    <source>
        <dbReference type="Pfam" id="PF25469"/>
    </source>
</evidence>
<sequence>MADSQDSILDSVLHGNLTSVPEPPSRVLKMMVVSSKTDFELERRYLHENVWPELQRHCVSSGVDLEVLDVQMGNDLDSTYDPHAFEQQLREIENCYQESLGCFLVCLIGNKYKPCPLPRCIEATEFDPIYEKAQEAGFDVSLLTQWYSLNSNMVPPAYVIKSLDSKSNRFSLRRPSDVQRSEFEEQINEWIEEEEQVLKMIQYGARVAHQEGIINQNKDTRQRRYFMSGVYNQLDFALSLSTTAQQRIVCVIRQIEGFVSNDPTVSQYVDVSSQENFSIDEESAANLQNLIDDVIFSVNRKNIHFFNIKWQEGGLDSSHCEHRFYLEKFGNAIFTNIKMLVDEDIAATTPDWQNLPPRIRKPIQEVVRESQSHLSNSRQHLRVLGVSQSLDSDCGALLQIQNLMLGQDETCIRHSPVIVVGQDGSGKSTLLSQVFMYCPEWLGSDVVRIIRHVGRSPCTSFTPELLRNLCLHISLLFGFEISPRHYSFELGKLSIWFLDLLKLVESKDNDLVIVLDNLHSLRCAPNNQASILGWLPWNLPANVHIVCSVSEEEEKILGLLKTRISTSENFVYIPPLTSQAAISMMQSNLKDNKHVLTSEQWQHVKQCLGGKTMCPLYVKLLSHLARRWPSYKTLTDKDVPLTIEELVNMFLIDVENKYGIETIRKIATYLTCTSFGLREAEIVELLANSEYEGPQMDNELDNRKVEFSVTHWLDIKKDLGVLMKMYYVDKRPYLYWSHKSITNAIRARYLPNSSDSQLCHTDLANAFHLGFLMEKEQKGSPLDESKSKRKDDWSDMLREIDELWYHLMLSGDQKKLKQDAVCNFDFLLAATRGASISYTRSILEIVRCQMLDWEVELLYSMTKQSVDVLSQDPQQLATEIINWLRPFLNGTTKTMDQLVTNAREWCNNNIIPLLVPQNNWLSLSLPPQVTMMTCPHPITHLVCTPDSQHVMGCTQEINIEMYHLPSRNLVRVFTGHKNRITCLHITPSGRWLISGSKDSEIIIWEMETGNMAHKFSHHTSGVQCLTTIHSEALIISGSDSGVVVVSRLDSGQVIHKLENHRGVISSVSVNSGDDIFASASTDRCVCIWSLEDFSLLNTIHLSSPITHMDISWDSTFLLLACTDHSVHVRSLTTGSDVHCLYGHQAAVTSLCFARDNCRCAVGCKDGKIYLFDIHSAKLLQTLSGHSDPVTSMQAQDNDRFLITSGGNKIVVWNFFCKKEMFVPKSRSRKEDKHQEPVTCVAVSRDGSLAVSGSRDRIVKVWQLNSGELHASLKGHTASITCVAFSPNGLFAVSGSDDATLKVWGLTLGLIVSTFQEHQSKVTAVAVTSDSRRVLSVDSMSQHRLWQADTGTQLVVCAKPSTNVAVHANMVFAVGGKNDCSLKFWPVTDMESEKSVSHSDAITCYTVTYDCQTIVTGSNDMSLKVWEVGTGKLTQVLVGHESLVTCAACAPLSPSLVVSGSADCNLIVWDLTTGNDNFTLRGHTETVNSVKLTLDGTLAISASDDNTLGIWSTSTGLRVGLLGIHQTILNIAGALNLSQVVLQLANQNVVPLLKLHNNPTKGMMLDLPPGTPVTEEAKTPGHSWRGVVPQRVLLRGNLKREQSFDSFYWDLRSASPKHDLGMSLEDFRRVPSPFGSREHLHLAGTVWDGRLGGRGFAHPSDLQPKTKLPKHKMLKKQQSMFACFPEFMTQQASPQQLLSPQGLVKELDQPRKVADFGRLTPKLTAQKSLSRAASLEETGANSNGNPDGANIATVKQSAVCTIS</sequence>
<evidence type="ECO:0000313" key="6">
    <source>
        <dbReference type="Proteomes" id="UP001497382"/>
    </source>
</evidence>
<keyword evidence="6" id="KW-1185">Reference proteome</keyword>
<dbReference type="PANTHER" id="PTHR19871">
    <property type="entry name" value="BETA TRANSDUCIN-RELATED PROTEIN"/>
    <property type="match status" value="1"/>
</dbReference>
<feature type="repeat" description="WD" evidence="3">
    <location>
        <begin position="1314"/>
        <end position="1355"/>
    </location>
</feature>
<dbReference type="EMBL" id="CAXIEN010000123">
    <property type="protein sequence ID" value="CAL1279540.1"/>
    <property type="molecule type" value="Genomic_DNA"/>
</dbReference>
<dbReference type="Pfam" id="PF00400">
    <property type="entry name" value="WD40"/>
    <property type="match status" value="10"/>
</dbReference>
<dbReference type="PRINTS" id="PR00320">
    <property type="entry name" value="GPROTEINBRPT"/>
</dbReference>
<dbReference type="InterPro" id="IPR001680">
    <property type="entry name" value="WD40_rpt"/>
</dbReference>
<dbReference type="SUPFAM" id="SSF50978">
    <property type="entry name" value="WD40 repeat-like"/>
    <property type="match status" value="1"/>
</dbReference>
<keyword evidence="2" id="KW-0677">Repeat</keyword>
<feature type="repeat" description="WD" evidence="3">
    <location>
        <begin position="1479"/>
        <end position="1520"/>
    </location>
</feature>
<dbReference type="PROSITE" id="PS50294">
    <property type="entry name" value="WD_REPEATS_REGION"/>
    <property type="match status" value="7"/>
</dbReference>
<dbReference type="PROSITE" id="PS50082">
    <property type="entry name" value="WD_REPEATS_2"/>
    <property type="match status" value="9"/>
</dbReference>
<organism evidence="5 6">
    <name type="scientific">Larinioides sclopetarius</name>
    <dbReference type="NCBI Taxonomy" id="280406"/>
    <lineage>
        <taxon>Eukaryota</taxon>
        <taxon>Metazoa</taxon>
        <taxon>Ecdysozoa</taxon>
        <taxon>Arthropoda</taxon>
        <taxon>Chelicerata</taxon>
        <taxon>Arachnida</taxon>
        <taxon>Araneae</taxon>
        <taxon>Araneomorphae</taxon>
        <taxon>Entelegynae</taxon>
        <taxon>Araneoidea</taxon>
        <taxon>Araneidae</taxon>
        <taxon>Larinioides</taxon>
    </lineage>
</organism>
<dbReference type="InterPro" id="IPR027417">
    <property type="entry name" value="P-loop_NTPase"/>
</dbReference>
<dbReference type="InterPro" id="IPR020472">
    <property type="entry name" value="WD40_PAC1"/>
</dbReference>
<dbReference type="SMART" id="SM00320">
    <property type="entry name" value="WD40"/>
    <property type="match status" value="13"/>
</dbReference>